<gene>
    <name evidence="3" type="ORF">AXG93_4689s1730</name>
</gene>
<feature type="transmembrane region" description="Helical" evidence="2">
    <location>
        <begin position="62"/>
        <end position="85"/>
    </location>
</feature>
<accession>A0A176WN63</accession>
<evidence type="ECO:0000313" key="4">
    <source>
        <dbReference type="Proteomes" id="UP000077202"/>
    </source>
</evidence>
<evidence type="ECO:0008006" key="5">
    <source>
        <dbReference type="Google" id="ProtNLM"/>
    </source>
</evidence>
<dbReference type="Proteomes" id="UP000077202">
    <property type="component" value="Unassembled WGS sequence"/>
</dbReference>
<reference evidence="3" key="1">
    <citation type="submission" date="2016-03" db="EMBL/GenBank/DDBJ databases">
        <title>Mechanisms controlling the formation of the plant cell surface in tip-growing cells are functionally conserved among land plants.</title>
        <authorList>
            <person name="Honkanen S."/>
            <person name="Jones V.A."/>
            <person name="Morieri G."/>
            <person name="Champion C."/>
            <person name="Hetherington A.J."/>
            <person name="Kelly S."/>
            <person name="Saint-Marcoux D."/>
            <person name="Proust H."/>
            <person name="Prescott H."/>
            <person name="Dolan L."/>
        </authorList>
    </citation>
    <scope>NUCLEOTIDE SEQUENCE [LARGE SCALE GENOMIC DNA]</scope>
    <source>
        <tissue evidence="3">Whole gametophyte</tissue>
    </source>
</reference>
<feature type="region of interest" description="Disordered" evidence="1">
    <location>
        <begin position="1"/>
        <end position="50"/>
    </location>
</feature>
<feature type="transmembrane region" description="Helical" evidence="2">
    <location>
        <begin position="97"/>
        <end position="118"/>
    </location>
</feature>
<dbReference type="EMBL" id="LVLJ01000592">
    <property type="protein sequence ID" value="OAE33686.1"/>
    <property type="molecule type" value="Genomic_DNA"/>
</dbReference>
<evidence type="ECO:0000256" key="2">
    <source>
        <dbReference type="SAM" id="Phobius"/>
    </source>
</evidence>
<keyword evidence="2" id="KW-1133">Transmembrane helix</keyword>
<keyword evidence="2" id="KW-0812">Transmembrane</keyword>
<dbReference type="AlphaFoldDB" id="A0A176WN63"/>
<evidence type="ECO:0000313" key="3">
    <source>
        <dbReference type="EMBL" id="OAE33686.1"/>
    </source>
</evidence>
<evidence type="ECO:0000256" key="1">
    <source>
        <dbReference type="SAM" id="MobiDB-lite"/>
    </source>
</evidence>
<organism evidence="3 4">
    <name type="scientific">Marchantia polymorpha subsp. ruderalis</name>
    <dbReference type="NCBI Taxonomy" id="1480154"/>
    <lineage>
        <taxon>Eukaryota</taxon>
        <taxon>Viridiplantae</taxon>
        <taxon>Streptophyta</taxon>
        <taxon>Embryophyta</taxon>
        <taxon>Marchantiophyta</taxon>
        <taxon>Marchantiopsida</taxon>
        <taxon>Marchantiidae</taxon>
        <taxon>Marchantiales</taxon>
        <taxon>Marchantiaceae</taxon>
        <taxon>Marchantia</taxon>
    </lineage>
</organism>
<protein>
    <recommendedName>
        <fullName evidence="5">Transmembrane protein</fullName>
    </recommendedName>
</protein>
<sequence>MRPLWTYSGSERTSEAEPTRNSANNGNEDGGQNRAWDSSTEDDTMGKSNEETFPACTMGCGFAWGFVGGFAGLVLFILFGVFALVPAGPFEERDKTLGIVLVVFGATGISTLGGYLALGIPCAGVGFAMDKALSHV</sequence>
<name>A0A176WN63_MARPO</name>
<proteinExistence type="predicted"/>
<keyword evidence="4" id="KW-1185">Reference proteome</keyword>
<comment type="caution">
    <text evidence="3">The sequence shown here is derived from an EMBL/GenBank/DDBJ whole genome shotgun (WGS) entry which is preliminary data.</text>
</comment>
<keyword evidence="2" id="KW-0472">Membrane</keyword>